<feature type="transmembrane region" description="Helical" evidence="6">
    <location>
        <begin position="150"/>
        <end position="174"/>
    </location>
</feature>
<comment type="subcellular location">
    <subcellularLocation>
        <location evidence="6">Cell membrane</location>
        <topology evidence="6">Multi-pass membrane protein</topology>
    </subcellularLocation>
    <subcellularLocation>
        <location evidence="1">Membrane</location>
        <topology evidence="1">Multi-pass membrane protein</topology>
    </subcellularLocation>
</comment>
<dbReference type="PANTHER" id="PTHR30177">
    <property type="entry name" value="GLYCINE BETAINE/L-PROLINE TRANSPORT SYSTEM PERMEASE PROTEIN PROW"/>
    <property type="match status" value="1"/>
</dbReference>
<dbReference type="CDD" id="cd06261">
    <property type="entry name" value="TM_PBP2"/>
    <property type="match status" value="1"/>
</dbReference>
<protein>
    <submittedName>
        <fullName evidence="8">ABC transporter permease subunit</fullName>
    </submittedName>
</protein>
<dbReference type="InterPro" id="IPR051204">
    <property type="entry name" value="ABC_transp_perm/SBD"/>
</dbReference>
<evidence type="ECO:0000256" key="6">
    <source>
        <dbReference type="RuleBase" id="RU363032"/>
    </source>
</evidence>
<dbReference type="Proteomes" id="UP000784435">
    <property type="component" value="Unassembled WGS sequence"/>
</dbReference>
<feature type="transmembrane region" description="Helical" evidence="6">
    <location>
        <begin position="29"/>
        <end position="51"/>
    </location>
</feature>
<dbReference type="InterPro" id="IPR000515">
    <property type="entry name" value="MetI-like"/>
</dbReference>
<dbReference type="PANTHER" id="PTHR30177:SF33">
    <property type="entry name" value="POSSIBLE OSMOPROTECTANT (GLYCINE BETAINE_CARNITINE_CHOLINE_L-PROLINE) TRANSPORT INTEGRAL MEMBRANE PROTEIN ABC TRANSPORTER PROZ"/>
    <property type="match status" value="1"/>
</dbReference>
<evidence type="ECO:0000256" key="2">
    <source>
        <dbReference type="ARBA" id="ARBA00022448"/>
    </source>
</evidence>
<evidence type="ECO:0000313" key="8">
    <source>
        <dbReference type="EMBL" id="HJG80210.1"/>
    </source>
</evidence>
<evidence type="ECO:0000256" key="1">
    <source>
        <dbReference type="ARBA" id="ARBA00004141"/>
    </source>
</evidence>
<name>A0A921MDR1_9MICO</name>
<evidence type="ECO:0000313" key="9">
    <source>
        <dbReference type="Proteomes" id="UP000784435"/>
    </source>
</evidence>
<keyword evidence="5 6" id="KW-0472">Membrane</keyword>
<dbReference type="EMBL" id="DYUK01000155">
    <property type="protein sequence ID" value="HJG80210.1"/>
    <property type="molecule type" value="Genomic_DNA"/>
</dbReference>
<dbReference type="GO" id="GO:0055085">
    <property type="term" value="P:transmembrane transport"/>
    <property type="evidence" value="ECO:0007669"/>
    <property type="project" value="InterPro"/>
</dbReference>
<keyword evidence="2 6" id="KW-0813">Transport</keyword>
<evidence type="ECO:0000256" key="5">
    <source>
        <dbReference type="ARBA" id="ARBA00023136"/>
    </source>
</evidence>
<dbReference type="Gene3D" id="1.10.3720.10">
    <property type="entry name" value="MetI-like"/>
    <property type="match status" value="1"/>
</dbReference>
<reference evidence="8" key="1">
    <citation type="journal article" date="2021" name="PeerJ">
        <title>Extensive microbial diversity within the chicken gut microbiome revealed by metagenomics and culture.</title>
        <authorList>
            <person name="Gilroy R."/>
            <person name="Ravi A."/>
            <person name="Getino M."/>
            <person name="Pursley I."/>
            <person name="Horton D.L."/>
            <person name="Alikhan N.F."/>
            <person name="Baker D."/>
            <person name="Gharbi K."/>
            <person name="Hall N."/>
            <person name="Watson M."/>
            <person name="Adriaenssens E.M."/>
            <person name="Foster-Nyarko E."/>
            <person name="Jarju S."/>
            <person name="Secka A."/>
            <person name="Antonio M."/>
            <person name="Oren A."/>
            <person name="Chaudhuri R.R."/>
            <person name="La Ragione R."/>
            <person name="Hildebrand F."/>
            <person name="Pallen M.J."/>
        </authorList>
    </citation>
    <scope>NUCLEOTIDE SEQUENCE</scope>
    <source>
        <strain evidence="8">ChiGjej5B5-7349</strain>
    </source>
</reference>
<evidence type="ECO:0000256" key="4">
    <source>
        <dbReference type="ARBA" id="ARBA00022989"/>
    </source>
</evidence>
<keyword evidence="3 6" id="KW-0812">Transmembrane</keyword>
<feature type="domain" description="ABC transmembrane type-1" evidence="7">
    <location>
        <begin position="25"/>
        <end position="203"/>
    </location>
</feature>
<dbReference type="PROSITE" id="PS50928">
    <property type="entry name" value="ABC_TM1"/>
    <property type="match status" value="1"/>
</dbReference>
<comment type="similarity">
    <text evidence="6">Belongs to the binding-protein-dependent transport system permease family.</text>
</comment>
<dbReference type="AlphaFoldDB" id="A0A921MDR1"/>
<feature type="transmembrane region" description="Helical" evidence="6">
    <location>
        <begin position="186"/>
        <end position="207"/>
    </location>
</feature>
<proteinExistence type="inferred from homology"/>
<feature type="transmembrane region" description="Helical" evidence="6">
    <location>
        <begin position="72"/>
        <end position="98"/>
    </location>
</feature>
<accession>A0A921MDR1</accession>
<dbReference type="GO" id="GO:0005886">
    <property type="term" value="C:plasma membrane"/>
    <property type="evidence" value="ECO:0007669"/>
    <property type="project" value="UniProtKB-SubCell"/>
</dbReference>
<dbReference type="GO" id="GO:0031460">
    <property type="term" value="P:glycine betaine transport"/>
    <property type="evidence" value="ECO:0007669"/>
    <property type="project" value="TreeGrafter"/>
</dbReference>
<reference evidence="8" key="2">
    <citation type="submission" date="2021-09" db="EMBL/GenBank/DDBJ databases">
        <authorList>
            <person name="Gilroy R."/>
        </authorList>
    </citation>
    <scope>NUCLEOTIDE SEQUENCE</scope>
    <source>
        <strain evidence="8">ChiGjej5B5-7349</strain>
    </source>
</reference>
<sequence length="229" mass="22871">MTASATASATAAGTGLDTALVLTRVGEHLAYSGLAVGIAVLLAVPAGLLIGHVGRGAWLIAGANALRALPSLGLMTLLVLLLGAGLVPPTIALVLLAIPPLLSHTAAGIATADRAAVDAAYAMGMTGRQVLLQVRIPVALPLMVAGLRSAVLQVVATATIAAFVNLGGVGRFIFDGLAVRDYDRVVLGAVLVAALALLLDGLLALVAKATAPGRVRGLRPRSPQGSTRP</sequence>
<dbReference type="InterPro" id="IPR035906">
    <property type="entry name" value="MetI-like_sf"/>
</dbReference>
<evidence type="ECO:0000259" key="7">
    <source>
        <dbReference type="PROSITE" id="PS50928"/>
    </source>
</evidence>
<keyword evidence="4 6" id="KW-1133">Transmembrane helix</keyword>
<dbReference type="Pfam" id="PF00528">
    <property type="entry name" value="BPD_transp_1"/>
    <property type="match status" value="1"/>
</dbReference>
<gene>
    <name evidence="8" type="ORF">K8V08_07340</name>
</gene>
<comment type="caution">
    <text evidence="8">The sequence shown here is derived from an EMBL/GenBank/DDBJ whole genome shotgun (WGS) entry which is preliminary data.</text>
</comment>
<dbReference type="SUPFAM" id="SSF161098">
    <property type="entry name" value="MetI-like"/>
    <property type="match status" value="1"/>
</dbReference>
<evidence type="ECO:0000256" key="3">
    <source>
        <dbReference type="ARBA" id="ARBA00022692"/>
    </source>
</evidence>
<organism evidence="8 9">
    <name type="scientific">Brevibacterium senegalense</name>
    <dbReference type="NCBI Taxonomy" id="1033736"/>
    <lineage>
        <taxon>Bacteria</taxon>
        <taxon>Bacillati</taxon>
        <taxon>Actinomycetota</taxon>
        <taxon>Actinomycetes</taxon>
        <taxon>Micrococcales</taxon>
        <taxon>Brevibacteriaceae</taxon>
        <taxon>Brevibacterium</taxon>
    </lineage>
</organism>